<sequence length="210" mass="24556">MFIRCSRTFLPKGSGVCCISTTSAAYAKSHYDVLGLTPKATQAEIKSAYYKLSKVYHPDKNQGSSDAATQFRDITSAYEVLGNVRTRKLYDKGIYVGGPTIKHPEEDDDPKTKFYRSREHRHRPMGKTPIYDFDEWSRAHYGATFARDMERKRRERLIREMRERNENDIRLEKAVFGFMLLLGILMYITKEDYDKDRTFYETKRHKPGPT</sequence>
<gene>
    <name evidence="1" type="ORF">MML48_9g00001484</name>
</gene>
<proteinExistence type="predicted"/>
<keyword evidence="2" id="KW-1185">Reference proteome</keyword>
<reference evidence="1" key="1">
    <citation type="submission" date="2022-04" db="EMBL/GenBank/DDBJ databases">
        <title>Chromosome-scale genome assembly of Holotrichia oblita Faldermann.</title>
        <authorList>
            <person name="Rongchong L."/>
        </authorList>
    </citation>
    <scope>NUCLEOTIDE SEQUENCE</scope>
    <source>
        <strain evidence="1">81SQS9</strain>
    </source>
</reference>
<protein>
    <submittedName>
        <fullName evidence="1">Dnaj subfamily c member 30 mitochondrial</fullName>
    </submittedName>
</protein>
<organism evidence="1 2">
    <name type="scientific">Holotrichia oblita</name>
    <name type="common">Chafer beetle</name>
    <dbReference type="NCBI Taxonomy" id="644536"/>
    <lineage>
        <taxon>Eukaryota</taxon>
        <taxon>Metazoa</taxon>
        <taxon>Ecdysozoa</taxon>
        <taxon>Arthropoda</taxon>
        <taxon>Hexapoda</taxon>
        <taxon>Insecta</taxon>
        <taxon>Pterygota</taxon>
        <taxon>Neoptera</taxon>
        <taxon>Endopterygota</taxon>
        <taxon>Coleoptera</taxon>
        <taxon>Polyphaga</taxon>
        <taxon>Scarabaeiformia</taxon>
        <taxon>Scarabaeidae</taxon>
        <taxon>Melolonthinae</taxon>
        <taxon>Holotrichia</taxon>
    </lineage>
</organism>
<dbReference type="Proteomes" id="UP001056778">
    <property type="component" value="Chromosome 9"/>
</dbReference>
<name>A0ACB9SLZ0_HOLOL</name>
<evidence type="ECO:0000313" key="1">
    <source>
        <dbReference type="EMBL" id="KAI4454456.1"/>
    </source>
</evidence>
<accession>A0ACB9SLZ0</accession>
<comment type="caution">
    <text evidence="1">The sequence shown here is derived from an EMBL/GenBank/DDBJ whole genome shotgun (WGS) entry which is preliminary data.</text>
</comment>
<evidence type="ECO:0000313" key="2">
    <source>
        <dbReference type="Proteomes" id="UP001056778"/>
    </source>
</evidence>
<dbReference type="EMBL" id="CM043023">
    <property type="protein sequence ID" value="KAI4454456.1"/>
    <property type="molecule type" value="Genomic_DNA"/>
</dbReference>